<feature type="coiled-coil region" evidence="1">
    <location>
        <begin position="141"/>
        <end position="168"/>
    </location>
</feature>
<dbReference type="Proteomes" id="UP001604277">
    <property type="component" value="Unassembled WGS sequence"/>
</dbReference>
<protein>
    <submittedName>
        <fullName evidence="2">Uncharacterized protein</fullName>
    </submittedName>
</protein>
<gene>
    <name evidence="2" type="ORF">Fot_34771</name>
</gene>
<evidence type="ECO:0000313" key="3">
    <source>
        <dbReference type="Proteomes" id="UP001604277"/>
    </source>
</evidence>
<evidence type="ECO:0000313" key="2">
    <source>
        <dbReference type="EMBL" id="KAL2500923.1"/>
    </source>
</evidence>
<proteinExistence type="predicted"/>
<evidence type="ECO:0000256" key="1">
    <source>
        <dbReference type="SAM" id="Coils"/>
    </source>
</evidence>
<sequence>MLKPSLLTRWRTPRCQITVDSFWTFGWAAYPAKSSAEAKLVAGKAHTAWSMVLVEEAKLNKKNVDTALRNVENILKDRGYFKERISWLQGLLNESKKGLRLVTEDMDKQKKYLQNADSDVAEFSNRYDHATLAQAVTTKALEEANEQKKGLVEKVVELENAIDFLKAENS</sequence>
<keyword evidence="3" id="KW-1185">Reference proteome</keyword>
<organism evidence="2 3">
    <name type="scientific">Forsythia ovata</name>
    <dbReference type="NCBI Taxonomy" id="205694"/>
    <lineage>
        <taxon>Eukaryota</taxon>
        <taxon>Viridiplantae</taxon>
        <taxon>Streptophyta</taxon>
        <taxon>Embryophyta</taxon>
        <taxon>Tracheophyta</taxon>
        <taxon>Spermatophyta</taxon>
        <taxon>Magnoliopsida</taxon>
        <taxon>eudicotyledons</taxon>
        <taxon>Gunneridae</taxon>
        <taxon>Pentapetalae</taxon>
        <taxon>asterids</taxon>
        <taxon>lamiids</taxon>
        <taxon>Lamiales</taxon>
        <taxon>Oleaceae</taxon>
        <taxon>Forsythieae</taxon>
        <taxon>Forsythia</taxon>
    </lineage>
</organism>
<accession>A0ABD1SKN6</accession>
<dbReference type="AlphaFoldDB" id="A0ABD1SKN6"/>
<name>A0ABD1SKN6_9LAMI</name>
<comment type="caution">
    <text evidence="2">The sequence shown here is derived from an EMBL/GenBank/DDBJ whole genome shotgun (WGS) entry which is preliminary data.</text>
</comment>
<reference evidence="3" key="1">
    <citation type="submission" date="2024-07" db="EMBL/GenBank/DDBJ databases">
        <title>Two chromosome-level genome assemblies of Korean endemic species Abeliophyllum distichum and Forsythia ovata (Oleaceae).</title>
        <authorList>
            <person name="Jang H."/>
        </authorList>
    </citation>
    <scope>NUCLEOTIDE SEQUENCE [LARGE SCALE GENOMIC DNA]</scope>
</reference>
<keyword evidence="1" id="KW-0175">Coiled coil</keyword>
<dbReference type="EMBL" id="JBFOLJ010000010">
    <property type="protein sequence ID" value="KAL2500923.1"/>
    <property type="molecule type" value="Genomic_DNA"/>
</dbReference>